<accession>A0A1H0QW55</accession>
<dbReference type="OrthoDB" id="557859at2"/>
<comment type="function">
    <text evidence="2">Antitoxin component of a type II toxin-antitoxin (TA) system.</text>
</comment>
<evidence type="ECO:0000313" key="3">
    <source>
        <dbReference type="EMBL" id="SDP21531.1"/>
    </source>
</evidence>
<evidence type="ECO:0000313" key="4">
    <source>
        <dbReference type="Proteomes" id="UP000199088"/>
    </source>
</evidence>
<organism evidence="3 4">
    <name type="scientific">Klenkia soli</name>
    <dbReference type="NCBI Taxonomy" id="1052260"/>
    <lineage>
        <taxon>Bacteria</taxon>
        <taxon>Bacillati</taxon>
        <taxon>Actinomycetota</taxon>
        <taxon>Actinomycetes</taxon>
        <taxon>Geodermatophilales</taxon>
        <taxon>Geodermatophilaceae</taxon>
        <taxon>Klenkia</taxon>
    </lineage>
</organism>
<dbReference type="Pfam" id="PF02604">
    <property type="entry name" value="PhdYeFM_antitox"/>
    <property type="match status" value="1"/>
</dbReference>
<proteinExistence type="inferred from homology"/>
<dbReference type="Proteomes" id="UP000199088">
    <property type="component" value="Unassembled WGS sequence"/>
</dbReference>
<dbReference type="AlphaFoldDB" id="A0A1H0QW55"/>
<name>A0A1H0QW55_9ACTN</name>
<dbReference type="NCBIfam" id="TIGR01552">
    <property type="entry name" value="phd_fam"/>
    <property type="match status" value="1"/>
</dbReference>
<dbReference type="InterPro" id="IPR006442">
    <property type="entry name" value="Antitoxin_Phd/YefM"/>
</dbReference>
<dbReference type="SUPFAM" id="SSF143120">
    <property type="entry name" value="YefM-like"/>
    <property type="match status" value="1"/>
</dbReference>
<dbReference type="EMBL" id="FNIR01000011">
    <property type="protein sequence ID" value="SDP21531.1"/>
    <property type="molecule type" value="Genomic_DNA"/>
</dbReference>
<dbReference type="STRING" id="1052260.SAMN05660199_03376"/>
<evidence type="ECO:0000256" key="2">
    <source>
        <dbReference type="RuleBase" id="RU362080"/>
    </source>
</evidence>
<keyword evidence="4" id="KW-1185">Reference proteome</keyword>
<sequence>MTTIPQRELRNNVSDVLRRAEAGERFTITVDGRPVAELSPRGDDRWGTAADFAALPPVDDAWARDLAAMRAEDDEAAVDPWR</sequence>
<reference evidence="4" key="1">
    <citation type="submission" date="2016-10" db="EMBL/GenBank/DDBJ databases">
        <authorList>
            <person name="Varghese N."/>
            <person name="Submissions S."/>
        </authorList>
    </citation>
    <scope>NUCLEOTIDE SEQUENCE [LARGE SCALE GENOMIC DNA]</scope>
    <source>
        <strain evidence="4">DSM 45843</strain>
    </source>
</reference>
<gene>
    <name evidence="3" type="ORF">SAMN05660199_03376</name>
</gene>
<dbReference type="RefSeq" id="WP_091247317.1">
    <property type="nucleotide sequence ID" value="NZ_FNIR01000011.1"/>
</dbReference>
<dbReference type="Gene3D" id="3.40.1620.10">
    <property type="entry name" value="YefM-like domain"/>
    <property type="match status" value="1"/>
</dbReference>
<evidence type="ECO:0000256" key="1">
    <source>
        <dbReference type="ARBA" id="ARBA00009981"/>
    </source>
</evidence>
<dbReference type="InterPro" id="IPR036165">
    <property type="entry name" value="YefM-like_sf"/>
</dbReference>
<comment type="similarity">
    <text evidence="1 2">Belongs to the phD/YefM antitoxin family.</text>
</comment>
<protein>
    <recommendedName>
        <fullName evidence="2">Antitoxin</fullName>
    </recommendedName>
</protein>